<evidence type="ECO:0000259" key="5">
    <source>
        <dbReference type="SMART" id="SM00533"/>
    </source>
</evidence>
<dbReference type="GO" id="GO:0140664">
    <property type="term" value="F:ATP-dependent DNA damage sensor activity"/>
    <property type="evidence" value="ECO:0007669"/>
    <property type="project" value="InterPro"/>
</dbReference>
<feature type="transmembrane region" description="Helical" evidence="4">
    <location>
        <begin position="134"/>
        <end position="153"/>
    </location>
</feature>
<evidence type="ECO:0000259" key="6">
    <source>
        <dbReference type="SMART" id="SM00534"/>
    </source>
</evidence>
<dbReference type="SUPFAM" id="SSF48334">
    <property type="entry name" value="DNA repair protein MutS, domain III"/>
    <property type="match status" value="1"/>
</dbReference>
<reference evidence="7 8" key="1">
    <citation type="submission" date="2018-06" db="EMBL/GenBank/DDBJ databases">
        <title>Genome conservation of Clostridium tetani.</title>
        <authorList>
            <person name="Bruggemann H."/>
            <person name="Popoff M.R."/>
        </authorList>
    </citation>
    <scope>NUCLEOTIDE SEQUENCE [LARGE SCALE GENOMIC DNA]</scope>
    <source>
        <strain evidence="7 8">2017.061</strain>
    </source>
</reference>
<keyword evidence="1" id="KW-0547">Nucleotide-binding</keyword>
<dbReference type="GO" id="GO:0005524">
    <property type="term" value="F:ATP binding"/>
    <property type="evidence" value="ECO:0007669"/>
    <property type="project" value="UniProtKB-KW"/>
</dbReference>
<name>A0A4Q0VCY4_CLOTA</name>
<dbReference type="InterPro" id="IPR000432">
    <property type="entry name" value="DNA_mismatch_repair_MutS_C"/>
</dbReference>
<evidence type="ECO:0000256" key="4">
    <source>
        <dbReference type="SAM" id="Phobius"/>
    </source>
</evidence>
<dbReference type="Gene3D" id="3.40.50.300">
    <property type="entry name" value="P-loop containing nucleotide triphosphate hydrolases"/>
    <property type="match status" value="1"/>
</dbReference>
<evidence type="ECO:0000313" key="7">
    <source>
        <dbReference type="EMBL" id="RXI49144.1"/>
    </source>
</evidence>
<dbReference type="EMBL" id="QMAP01000005">
    <property type="protein sequence ID" value="RXI49144.1"/>
    <property type="molecule type" value="Genomic_DNA"/>
</dbReference>
<feature type="domain" description="DNA mismatch repair protein MutS core" evidence="5">
    <location>
        <begin position="49"/>
        <end position="320"/>
    </location>
</feature>
<dbReference type="InterPro" id="IPR027417">
    <property type="entry name" value="P-loop_NTPase"/>
</dbReference>
<organism evidence="7 8">
    <name type="scientific">Clostridium tetani</name>
    <dbReference type="NCBI Taxonomy" id="1513"/>
    <lineage>
        <taxon>Bacteria</taxon>
        <taxon>Bacillati</taxon>
        <taxon>Bacillota</taxon>
        <taxon>Clostridia</taxon>
        <taxon>Eubacteriales</taxon>
        <taxon>Clostridiaceae</taxon>
        <taxon>Clostridium</taxon>
    </lineage>
</organism>
<keyword evidence="4" id="KW-1133">Transmembrane helix</keyword>
<dbReference type="SMART" id="SM00534">
    <property type="entry name" value="MUTSac"/>
    <property type="match status" value="1"/>
</dbReference>
<dbReference type="InterPro" id="IPR045076">
    <property type="entry name" value="MutS"/>
</dbReference>
<dbReference type="SMART" id="SM00533">
    <property type="entry name" value="MUTSd"/>
    <property type="match status" value="1"/>
</dbReference>
<dbReference type="GO" id="GO:0006298">
    <property type="term" value="P:mismatch repair"/>
    <property type="evidence" value="ECO:0007669"/>
    <property type="project" value="InterPro"/>
</dbReference>
<dbReference type="InterPro" id="IPR007696">
    <property type="entry name" value="DNA_mismatch_repair_MutS_core"/>
</dbReference>
<dbReference type="RefSeq" id="WP_129030304.1">
    <property type="nucleotide sequence ID" value="NZ_QMAP01000005.1"/>
</dbReference>
<dbReference type="SUPFAM" id="SSF52540">
    <property type="entry name" value="P-loop containing nucleoside triphosphate hydrolases"/>
    <property type="match status" value="1"/>
</dbReference>
<proteinExistence type="predicted"/>
<keyword evidence="3" id="KW-0238">DNA-binding</keyword>
<keyword evidence="4" id="KW-0472">Membrane</keyword>
<evidence type="ECO:0000256" key="2">
    <source>
        <dbReference type="ARBA" id="ARBA00022840"/>
    </source>
</evidence>
<protein>
    <submittedName>
        <fullName evidence="7">DNA mismatch repair protein MutS</fullName>
    </submittedName>
</protein>
<dbReference type="Proteomes" id="UP000290921">
    <property type="component" value="Unassembled WGS sequence"/>
</dbReference>
<sequence>MDKKIALSIIRKQYGEDIEKNRKFKNIKSFFDTSEKQEYTIDDDTWSDMDMNRVYEKLDRTYSTPGEAVLYYMLRNPLKDEEKLKKRDKLIEAFKNDSDLREKLLRIFLELSTDAKNTFLDMIESELVINKFKYYLYTLLGKIVPIVSIILLILFGEKYALMIMVSSSLNMFINYREKNTVKSRGIIYLRDIIKASKKISNMKNDNIKEYIEKITINLKEIKDIDRSTLLIGIINMWHGFFEVISTLFLVEECAYYRISAILKEKKKYIMNIFYTLGEIDAMLSISSYQKSLEENYVKPNFTKEVSLNIIEGVHPLLDNPVANSISIKDKGIVLTGTNMSGKSTFLRMLGINILLSQTFYFALAKEYKASFFNIVSSISPNDDLSKGKSYYMAEAEGILRIVNAFKKELPVFCPIDEIFRGTNPIERIAMSAEILTYINNGRSIPIVATHDRELVDILKGGYEFYYFSEDVDSENGLSFDYKLKVGVSQTRNAIRLLDYIGYPKEVTEGAYKRAETIEGFI</sequence>
<gene>
    <name evidence="7" type="ORF">DP130_06785</name>
</gene>
<keyword evidence="2" id="KW-0067">ATP-binding</keyword>
<dbReference type="GO" id="GO:0005829">
    <property type="term" value="C:cytosol"/>
    <property type="evidence" value="ECO:0007669"/>
    <property type="project" value="TreeGrafter"/>
</dbReference>
<comment type="caution">
    <text evidence="7">The sequence shown here is derived from an EMBL/GenBank/DDBJ whole genome shotgun (WGS) entry which is preliminary data.</text>
</comment>
<dbReference type="Gene3D" id="1.10.1420.10">
    <property type="match status" value="1"/>
</dbReference>
<dbReference type="AlphaFoldDB" id="A0A4Q0VCY4"/>
<accession>A0A4Q0VCY4</accession>
<keyword evidence="4" id="KW-0812">Transmembrane</keyword>
<dbReference type="PANTHER" id="PTHR11361">
    <property type="entry name" value="DNA MISMATCH REPAIR PROTEIN MUTS FAMILY MEMBER"/>
    <property type="match status" value="1"/>
</dbReference>
<dbReference type="PANTHER" id="PTHR11361:SF152">
    <property type="entry name" value="DNA MISMATCH REPAIR PROTEIN"/>
    <property type="match status" value="1"/>
</dbReference>
<evidence type="ECO:0000313" key="8">
    <source>
        <dbReference type="Proteomes" id="UP000290921"/>
    </source>
</evidence>
<feature type="domain" description="DNA mismatch repair proteins mutS family" evidence="6">
    <location>
        <begin position="329"/>
        <end position="515"/>
    </location>
</feature>
<dbReference type="Pfam" id="PF00488">
    <property type="entry name" value="MutS_V"/>
    <property type="match status" value="1"/>
</dbReference>
<evidence type="ECO:0000256" key="3">
    <source>
        <dbReference type="ARBA" id="ARBA00023125"/>
    </source>
</evidence>
<evidence type="ECO:0000256" key="1">
    <source>
        <dbReference type="ARBA" id="ARBA00022741"/>
    </source>
</evidence>
<dbReference type="GO" id="GO:0030983">
    <property type="term" value="F:mismatched DNA binding"/>
    <property type="evidence" value="ECO:0007669"/>
    <property type="project" value="InterPro"/>
</dbReference>
<dbReference type="InterPro" id="IPR036187">
    <property type="entry name" value="DNA_mismatch_repair_MutS_sf"/>
</dbReference>